<dbReference type="Proteomes" id="UP000706525">
    <property type="component" value="Unassembled WGS sequence"/>
</dbReference>
<evidence type="ECO:0000256" key="4">
    <source>
        <dbReference type="ARBA" id="ARBA00022723"/>
    </source>
</evidence>
<keyword evidence="11" id="KW-1185">Reference proteome</keyword>
<keyword evidence="3 10" id="KW-0436">Ligase</keyword>
<comment type="catalytic activity">
    <reaction evidence="9">
        <text>a 3'-end 3'-phospho-ribonucleotide-RNA + a 5'-end dephospho-ribonucleoside-RNA + GTP = a ribonucleotidyl-ribonucleotide-RNA + GMP + diphosphate</text>
        <dbReference type="Rhea" id="RHEA:68076"/>
        <dbReference type="Rhea" id="RHEA-COMP:10463"/>
        <dbReference type="Rhea" id="RHEA-COMP:13936"/>
        <dbReference type="Rhea" id="RHEA-COMP:17355"/>
        <dbReference type="ChEBI" id="CHEBI:33019"/>
        <dbReference type="ChEBI" id="CHEBI:37565"/>
        <dbReference type="ChEBI" id="CHEBI:58115"/>
        <dbReference type="ChEBI" id="CHEBI:83062"/>
        <dbReference type="ChEBI" id="CHEBI:138284"/>
        <dbReference type="ChEBI" id="CHEBI:173118"/>
        <dbReference type="EC" id="6.5.1.8"/>
    </reaction>
</comment>
<evidence type="ECO:0000313" key="11">
    <source>
        <dbReference type="Proteomes" id="UP000706525"/>
    </source>
</evidence>
<keyword evidence="7" id="KW-0342">GTP-binding</keyword>
<dbReference type="EC" id="6.5.1.8" evidence="2"/>
<protein>
    <recommendedName>
        <fullName evidence="2">3'-phosphate/5'-hydroxy nucleic acid ligase</fullName>
        <ecNumber evidence="2">6.5.1.8</ecNumber>
    </recommendedName>
</protein>
<organism evidence="10 11">
    <name type="scientific">Cupriavidus pampae</name>
    <dbReference type="NCBI Taxonomy" id="659251"/>
    <lineage>
        <taxon>Bacteria</taxon>
        <taxon>Pseudomonadati</taxon>
        <taxon>Pseudomonadota</taxon>
        <taxon>Betaproteobacteria</taxon>
        <taxon>Burkholderiales</taxon>
        <taxon>Burkholderiaceae</taxon>
        <taxon>Cupriavidus</taxon>
    </lineage>
</organism>
<sequence>MSGQNYNVEEIPGGVSVKMWTKGVPVEEEARQQLANAARLPIVFKHIAAMPDVHLGIGATVGSVIPTLKAIIPAAVGVDIGCGMMAAKTTLRAEDLPDNLGPLRSAIEQAVPHGSAPKHRGRDPGSWENPPVSVDQVWATLVDEFEALCELHPRLKNTNNRKHLGTLGTGNHFIEVCLDEAGFVWFMLHSGSRGVGNAIGTHFIELAKKDAERNQRNLPDKDLAYFEEGAQYFGDYVRGVSWAQKFAMRNREVMMANLIATVRKVINKPFESHVEAVNCHHNYVQQERHFGQDVFVTRKGAVSAKRGEMGIIPGSMGARSYIVRGLGNPESFESCSHGAGRVMSRTKAKKMFTVEDHVKATAGVECRKDAAVIDEIPMAYKDIDAVMAAQGDLVEVVHTLKQVVCVKG</sequence>
<comment type="cofactor">
    <cofactor evidence="1">
        <name>Mn(2+)</name>
        <dbReference type="ChEBI" id="CHEBI:29035"/>
    </cofactor>
</comment>
<dbReference type="SUPFAM" id="SSF103365">
    <property type="entry name" value="Hypothetical protein PH1602"/>
    <property type="match status" value="1"/>
</dbReference>
<evidence type="ECO:0000256" key="3">
    <source>
        <dbReference type="ARBA" id="ARBA00022598"/>
    </source>
</evidence>
<dbReference type="GO" id="GO:0016874">
    <property type="term" value="F:ligase activity"/>
    <property type="evidence" value="ECO:0007669"/>
    <property type="project" value="UniProtKB-KW"/>
</dbReference>
<evidence type="ECO:0000256" key="5">
    <source>
        <dbReference type="ARBA" id="ARBA00022741"/>
    </source>
</evidence>
<evidence type="ECO:0000313" key="10">
    <source>
        <dbReference type="EMBL" id="CAG9175446.1"/>
    </source>
</evidence>
<proteinExistence type="predicted"/>
<evidence type="ECO:0000256" key="6">
    <source>
        <dbReference type="ARBA" id="ARBA00022800"/>
    </source>
</evidence>
<name>A0ABM8X666_9BURK</name>
<reference evidence="10 11" key="1">
    <citation type="submission" date="2021-08" db="EMBL/GenBank/DDBJ databases">
        <authorList>
            <person name="Peeters C."/>
        </authorList>
    </citation>
    <scope>NUCLEOTIDE SEQUENCE [LARGE SCALE GENOMIC DNA]</scope>
    <source>
        <strain evidence="10 11">LMG 32289</strain>
    </source>
</reference>
<dbReference type="RefSeq" id="WP_223990478.1">
    <property type="nucleotide sequence ID" value="NZ_CAJZAG010000006.1"/>
</dbReference>
<keyword evidence="6" id="KW-0692">RNA repair</keyword>
<evidence type="ECO:0000256" key="1">
    <source>
        <dbReference type="ARBA" id="ARBA00001936"/>
    </source>
</evidence>
<keyword evidence="8" id="KW-0464">Manganese</keyword>
<keyword evidence="5" id="KW-0547">Nucleotide-binding</keyword>
<dbReference type="Pfam" id="PF01139">
    <property type="entry name" value="RtcB"/>
    <property type="match status" value="1"/>
</dbReference>
<dbReference type="InterPro" id="IPR052915">
    <property type="entry name" value="RtcB-like"/>
</dbReference>
<evidence type="ECO:0000256" key="7">
    <source>
        <dbReference type="ARBA" id="ARBA00023134"/>
    </source>
</evidence>
<dbReference type="InterPro" id="IPR036025">
    <property type="entry name" value="RtcB-like_sf"/>
</dbReference>
<evidence type="ECO:0000256" key="9">
    <source>
        <dbReference type="ARBA" id="ARBA00047746"/>
    </source>
</evidence>
<dbReference type="Gene3D" id="3.90.1860.10">
    <property type="entry name" value="tRNA-splicing ligase RtcB"/>
    <property type="match status" value="1"/>
</dbReference>
<dbReference type="EMBL" id="CAJZAG010000006">
    <property type="protein sequence ID" value="CAG9175446.1"/>
    <property type="molecule type" value="Genomic_DNA"/>
</dbReference>
<dbReference type="InterPro" id="IPR001233">
    <property type="entry name" value="RtcB"/>
</dbReference>
<comment type="caution">
    <text evidence="10">The sequence shown here is derived from an EMBL/GenBank/DDBJ whole genome shotgun (WGS) entry which is preliminary data.</text>
</comment>
<keyword evidence="4" id="KW-0479">Metal-binding</keyword>
<accession>A0ABM8X666</accession>
<gene>
    <name evidence="10" type="primary">rtcB</name>
    <name evidence="10" type="ORF">LMG32289_03318</name>
</gene>
<dbReference type="PANTHER" id="PTHR43749">
    <property type="entry name" value="RNA-SPLICING LIGASE RTCB"/>
    <property type="match status" value="1"/>
</dbReference>
<evidence type="ECO:0000256" key="8">
    <source>
        <dbReference type="ARBA" id="ARBA00023211"/>
    </source>
</evidence>
<dbReference type="PANTHER" id="PTHR43749:SF2">
    <property type="entry name" value="RNA-SPLICING LIGASE RTCB"/>
    <property type="match status" value="1"/>
</dbReference>
<evidence type="ECO:0000256" key="2">
    <source>
        <dbReference type="ARBA" id="ARBA00012726"/>
    </source>
</evidence>